<dbReference type="InterPro" id="IPR050301">
    <property type="entry name" value="NTE"/>
</dbReference>
<dbReference type="InterPro" id="IPR000595">
    <property type="entry name" value="cNMP-bd_dom"/>
</dbReference>
<dbReference type="PROSITE" id="PS51635">
    <property type="entry name" value="PNPLA"/>
    <property type="match status" value="1"/>
</dbReference>
<name>A0A562NUG9_9RHOB</name>
<proteinExistence type="inferred from homology"/>
<evidence type="ECO:0000256" key="4">
    <source>
        <dbReference type="ARBA" id="ARBA00022801"/>
    </source>
</evidence>
<feature type="active site" description="Nucleophile" evidence="9">
    <location>
        <position position="349"/>
    </location>
</feature>
<dbReference type="InterPro" id="IPR014710">
    <property type="entry name" value="RmlC-like_jellyroll"/>
</dbReference>
<evidence type="ECO:0000256" key="9">
    <source>
        <dbReference type="PROSITE-ProRule" id="PRU01161"/>
    </source>
</evidence>
<keyword evidence="4 9" id="KW-0378">Hydrolase</keyword>
<keyword evidence="7 9" id="KW-0443">Lipid metabolism</keyword>
<dbReference type="InterPro" id="IPR018488">
    <property type="entry name" value="cNMP-bd_CS"/>
</dbReference>
<evidence type="ECO:0000313" key="13">
    <source>
        <dbReference type="Proteomes" id="UP000316225"/>
    </source>
</evidence>
<feature type="domain" description="PNPLA" evidence="11">
    <location>
        <begin position="316"/>
        <end position="477"/>
    </location>
</feature>
<dbReference type="InterPro" id="IPR016035">
    <property type="entry name" value="Acyl_Trfase/lysoPLipase"/>
</dbReference>
<dbReference type="GO" id="GO:0016020">
    <property type="term" value="C:membrane"/>
    <property type="evidence" value="ECO:0007669"/>
    <property type="project" value="UniProtKB-SubCell"/>
</dbReference>
<dbReference type="GO" id="GO:0004622">
    <property type="term" value="F:phosphatidylcholine lysophospholipase activity"/>
    <property type="evidence" value="ECO:0007669"/>
    <property type="project" value="UniProtKB-ARBA"/>
</dbReference>
<dbReference type="InterPro" id="IPR056556">
    <property type="entry name" value="NTE1_P-loop_dom"/>
</dbReference>
<organism evidence="12 13">
    <name type="scientific">Paracoccus sulfuroxidans</name>
    <dbReference type="NCBI Taxonomy" id="384678"/>
    <lineage>
        <taxon>Bacteria</taxon>
        <taxon>Pseudomonadati</taxon>
        <taxon>Pseudomonadota</taxon>
        <taxon>Alphaproteobacteria</taxon>
        <taxon>Rhodobacterales</taxon>
        <taxon>Paracoccaceae</taxon>
        <taxon>Paracoccus</taxon>
    </lineage>
</organism>
<accession>A0A562NUG9</accession>
<dbReference type="PROSITE" id="PS50042">
    <property type="entry name" value="CNMP_BINDING_3"/>
    <property type="match status" value="1"/>
</dbReference>
<dbReference type="Gene3D" id="2.60.120.10">
    <property type="entry name" value="Jelly Rolls"/>
    <property type="match status" value="1"/>
</dbReference>
<dbReference type="PANTHER" id="PTHR14226">
    <property type="entry name" value="NEUROPATHY TARGET ESTERASE/SWISS CHEESE D.MELANOGASTER"/>
    <property type="match status" value="1"/>
</dbReference>
<dbReference type="PROSITE" id="PS00888">
    <property type="entry name" value="CNMP_BINDING_1"/>
    <property type="match status" value="1"/>
</dbReference>
<feature type="short sequence motif" description="GXGXXG" evidence="9">
    <location>
        <begin position="320"/>
        <end position="325"/>
    </location>
</feature>
<dbReference type="EMBL" id="VLKU01000003">
    <property type="protein sequence ID" value="TWI35848.1"/>
    <property type="molecule type" value="Genomic_DNA"/>
</dbReference>
<reference evidence="12 13" key="1">
    <citation type="journal article" date="2015" name="Stand. Genomic Sci.">
        <title>Genomic Encyclopedia of Bacterial and Archaeal Type Strains, Phase III: the genomes of soil and plant-associated and newly described type strains.</title>
        <authorList>
            <person name="Whitman W.B."/>
            <person name="Woyke T."/>
            <person name="Klenk H.P."/>
            <person name="Zhou Y."/>
            <person name="Lilburn T.G."/>
            <person name="Beck B.J."/>
            <person name="De Vos P."/>
            <person name="Vandamme P."/>
            <person name="Eisen J.A."/>
            <person name="Garrity G."/>
            <person name="Hugenholtz P."/>
            <person name="Kyrpides N.C."/>
        </authorList>
    </citation>
    <scope>NUCLEOTIDE SEQUENCE [LARGE SCALE GENOMIC DNA]</scope>
    <source>
        <strain evidence="12 13">CGMCC 1.5364</strain>
    </source>
</reference>
<dbReference type="Gene3D" id="3.40.1090.10">
    <property type="entry name" value="Cytosolic phospholipase A2 catalytic domain"/>
    <property type="match status" value="2"/>
</dbReference>
<dbReference type="SUPFAM" id="SSF52151">
    <property type="entry name" value="FabD/lysophospholipase-like"/>
    <property type="match status" value="1"/>
</dbReference>
<evidence type="ECO:0000256" key="6">
    <source>
        <dbReference type="ARBA" id="ARBA00022989"/>
    </source>
</evidence>
<dbReference type="PANTHER" id="PTHR14226:SF29">
    <property type="entry name" value="NEUROPATHY TARGET ESTERASE SWS"/>
    <property type="match status" value="1"/>
</dbReference>
<evidence type="ECO:0000313" key="12">
    <source>
        <dbReference type="EMBL" id="TWI35848.1"/>
    </source>
</evidence>
<feature type="short sequence motif" description="GXSXG" evidence="9">
    <location>
        <begin position="347"/>
        <end position="351"/>
    </location>
</feature>
<feature type="short sequence motif" description="DGA/G" evidence="9">
    <location>
        <begin position="464"/>
        <end position="466"/>
    </location>
</feature>
<dbReference type="Pfam" id="PF24179">
    <property type="entry name" value="NTE_Ploop"/>
    <property type="match status" value="1"/>
</dbReference>
<evidence type="ECO:0000259" key="11">
    <source>
        <dbReference type="PROSITE" id="PS51635"/>
    </source>
</evidence>
<dbReference type="InterPro" id="IPR002641">
    <property type="entry name" value="PNPLA_dom"/>
</dbReference>
<dbReference type="RefSeq" id="WP_145396908.1">
    <property type="nucleotide sequence ID" value="NZ_VLKU01000003.1"/>
</dbReference>
<evidence type="ECO:0000256" key="1">
    <source>
        <dbReference type="ARBA" id="ARBA00004370"/>
    </source>
</evidence>
<evidence type="ECO:0000256" key="2">
    <source>
        <dbReference type="ARBA" id="ARBA00006636"/>
    </source>
</evidence>
<keyword evidence="5 9" id="KW-0442">Lipid degradation</keyword>
<dbReference type="SMART" id="SM00100">
    <property type="entry name" value="cNMP"/>
    <property type="match status" value="1"/>
</dbReference>
<keyword evidence="13" id="KW-1185">Reference proteome</keyword>
<dbReference type="AlphaFoldDB" id="A0A562NUG9"/>
<dbReference type="Pfam" id="PF01734">
    <property type="entry name" value="Patatin"/>
    <property type="match status" value="1"/>
</dbReference>
<feature type="active site" description="Proton acceptor" evidence="9">
    <location>
        <position position="464"/>
    </location>
</feature>
<keyword evidence="6" id="KW-1133">Transmembrane helix</keyword>
<dbReference type="InterPro" id="IPR018490">
    <property type="entry name" value="cNMP-bd_dom_sf"/>
</dbReference>
<evidence type="ECO:0000256" key="3">
    <source>
        <dbReference type="ARBA" id="ARBA00022692"/>
    </source>
</evidence>
<dbReference type="Pfam" id="PF00027">
    <property type="entry name" value="cNMP_binding"/>
    <property type="match status" value="1"/>
</dbReference>
<sequence length="602" mass="65848">MTKTDSLNHEIFADLSPEDRQTILDFARLRKLRRGEMLVRQGEVADTVYYVLRGKFDVLRDGRHLVAEIMAGEPVGEIAFFGGLPRTADVQASRDSDVLELSQQAYAALSARLPAFTQAVLRSLGRRLAAATVSAPELQPRVPDAVGLCAAGPSPVPHKLVHGLAEALAAQGGRVQILTAGDFPDALDAADDDQLSDWFAARERDGGRLLVVTGGGNEAWDRAALRQCDQLLLVGRAEDARHGPPAAHPLETYVLPLFRPRQISLILWRDQAAQPIRDTEHWLTSRQVHLHHHVALDRAPDLERISRFLTGRALGAVFGGGGALGTGHIGALRALAAAGIRFDMFGGTSIGSSVAVACARDDSTARMMEDFERFFLRDRALGKMNLPLYSVFDHHHLDRRLQEMHGDQRLEDLPLNAYTVAANLSTHELYVHRSGPCWQGLRTSASIPAALPPYITDLGEVLVDGGIMDNVPIGVMRGLKSGPNLIFMLSPGADWRVGSRYDGLPSRWRLAWRLLTRRHDGSDFPKVGEIVARSMQVTSKRSFRGAGVGSDMLLEPPAVPGMGLFSWRLGRAQEQAAYDYTMRLIEQMGGPEALQNWHAGAA</sequence>
<feature type="domain" description="Cyclic nucleotide-binding" evidence="10">
    <location>
        <begin position="11"/>
        <end position="127"/>
    </location>
</feature>
<dbReference type="SUPFAM" id="SSF51206">
    <property type="entry name" value="cAMP-binding domain-like"/>
    <property type="match status" value="1"/>
</dbReference>
<comment type="subcellular location">
    <subcellularLocation>
        <location evidence="1">Membrane</location>
    </subcellularLocation>
</comment>
<protein>
    <submittedName>
        <fullName evidence="12">NTE family protein</fullName>
    </submittedName>
</protein>
<keyword evidence="8" id="KW-0472">Membrane</keyword>
<evidence type="ECO:0000256" key="5">
    <source>
        <dbReference type="ARBA" id="ARBA00022963"/>
    </source>
</evidence>
<comment type="caution">
    <text evidence="12">The sequence shown here is derived from an EMBL/GenBank/DDBJ whole genome shotgun (WGS) entry which is preliminary data.</text>
</comment>
<evidence type="ECO:0000256" key="8">
    <source>
        <dbReference type="ARBA" id="ARBA00023136"/>
    </source>
</evidence>
<comment type="similarity">
    <text evidence="2">Belongs to the NTE family.</text>
</comment>
<dbReference type="Proteomes" id="UP000316225">
    <property type="component" value="Unassembled WGS sequence"/>
</dbReference>
<gene>
    <name evidence="12" type="ORF">IQ24_01206</name>
</gene>
<evidence type="ECO:0000256" key="7">
    <source>
        <dbReference type="ARBA" id="ARBA00023098"/>
    </source>
</evidence>
<dbReference type="GO" id="GO:0016042">
    <property type="term" value="P:lipid catabolic process"/>
    <property type="evidence" value="ECO:0007669"/>
    <property type="project" value="UniProtKB-UniRule"/>
</dbReference>
<keyword evidence="3" id="KW-0812">Transmembrane</keyword>
<evidence type="ECO:0000259" key="10">
    <source>
        <dbReference type="PROSITE" id="PS50042"/>
    </source>
</evidence>
<dbReference type="OrthoDB" id="5290098at2"/>
<dbReference type="CDD" id="cd00038">
    <property type="entry name" value="CAP_ED"/>
    <property type="match status" value="1"/>
</dbReference>